<proteinExistence type="predicted"/>
<evidence type="ECO:0000313" key="2">
    <source>
        <dbReference type="EMBL" id="PSJ50519.1"/>
    </source>
</evidence>
<dbReference type="InterPro" id="IPR015073">
    <property type="entry name" value="DUF1883"/>
</dbReference>
<dbReference type="Proteomes" id="UP000240653">
    <property type="component" value="Unassembled WGS sequence"/>
</dbReference>
<dbReference type="OrthoDB" id="370892at2"/>
<accession>A0A2P7RJU9</accession>
<gene>
    <name evidence="2" type="ORF">C7I85_30015</name>
</gene>
<comment type="caution">
    <text evidence="2">The sequence shown here is derived from an EMBL/GenBank/DDBJ whole genome shotgun (WGS) entry which is preliminary data.</text>
</comment>
<evidence type="ECO:0000313" key="3">
    <source>
        <dbReference type="Proteomes" id="UP000240653"/>
    </source>
</evidence>
<dbReference type="SUPFAM" id="SSF141099">
    <property type="entry name" value="Atu1913-like"/>
    <property type="match status" value="1"/>
</dbReference>
<dbReference type="InterPro" id="IPR036488">
    <property type="entry name" value="DUF1883-like_sf"/>
</dbReference>
<dbReference type="AlphaFoldDB" id="A0A2P7RJU9"/>
<organism evidence="2 3">
    <name type="scientific">Pseudaminobacter soli</name>
    <name type="common">ex Li et al. 2025</name>
    <dbReference type="NCBI Taxonomy" id="1295366"/>
    <lineage>
        <taxon>Bacteria</taxon>
        <taxon>Pseudomonadati</taxon>
        <taxon>Pseudomonadota</taxon>
        <taxon>Alphaproteobacteria</taxon>
        <taxon>Hyphomicrobiales</taxon>
        <taxon>Phyllobacteriaceae</taxon>
        <taxon>Pseudaminobacter</taxon>
    </lineage>
</organism>
<name>A0A2P7RJU9_9HYPH</name>
<sequence length="88" mass="10220">MADFIHAREYLESGDVVVVQCSHQCNVMVMEDASFQHYRHGRSFHHYGGYFTRFPARVTIPRDGHWNTVIDLGGGRANIRYNINYMKA</sequence>
<dbReference type="Gene3D" id="4.10.1210.10">
    <property type="entry name" value="Atu1913-like"/>
    <property type="match status" value="1"/>
</dbReference>
<reference evidence="2 3" key="1">
    <citation type="submission" date="2018-03" db="EMBL/GenBank/DDBJ databases">
        <title>The draft genome of Mesorhizobium soli JCM 19897.</title>
        <authorList>
            <person name="Li L."/>
            <person name="Liu L."/>
            <person name="Liang L."/>
            <person name="Wang T."/>
            <person name="Zhang X."/>
        </authorList>
    </citation>
    <scope>NUCLEOTIDE SEQUENCE [LARGE SCALE GENOMIC DNA]</scope>
    <source>
        <strain evidence="2 3">JCM 19897</strain>
    </source>
</reference>
<dbReference type="Pfam" id="PF08980">
    <property type="entry name" value="DUF1883"/>
    <property type="match status" value="1"/>
</dbReference>
<dbReference type="RefSeq" id="WP_106727642.1">
    <property type="nucleotide sequence ID" value="NZ_PXYL01000046.1"/>
</dbReference>
<keyword evidence="3" id="KW-1185">Reference proteome</keyword>
<dbReference type="EMBL" id="PXYL01000046">
    <property type="protein sequence ID" value="PSJ50519.1"/>
    <property type="molecule type" value="Genomic_DNA"/>
</dbReference>
<protein>
    <submittedName>
        <fullName evidence="2">DUF1883 domain-containing protein</fullName>
    </submittedName>
</protein>
<evidence type="ECO:0000259" key="1">
    <source>
        <dbReference type="Pfam" id="PF08980"/>
    </source>
</evidence>
<feature type="domain" description="DUF1883" evidence="1">
    <location>
        <begin position="4"/>
        <end position="84"/>
    </location>
</feature>